<dbReference type="EMBL" id="JARESE010000036">
    <property type="protein sequence ID" value="MDE8652374.1"/>
    <property type="molecule type" value="Genomic_DNA"/>
</dbReference>
<evidence type="ECO:0000313" key="3">
    <source>
        <dbReference type="Proteomes" id="UP001216253"/>
    </source>
</evidence>
<dbReference type="Proteomes" id="UP001216253">
    <property type="component" value="Unassembled WGS sequence"/>
</dbReference>
<name>A0ABT5WQR4_9SPHN</name>
<proteinExistence type="predicted"/>
<keyword evidence="3" id="KW-1185">Reference proteome</keyword>
<dbReference type="Gene3D" id="1.10.10.10">
    <property type="entry name" value="Winged helix-like DNA-binding domain superfamily/Winged helix DNA-binding domain"/>
    <property type="match status" value="1"/>
</dbReference>
<dbReference type="RefSeq" id="WP_275228457.1">
    <property type="nucleotide sequence ID" value="NZ_JARESE010000036.1"/>
</dbReference>
<gene>
    <name evidence="2" type="ORF">PYV00_11730</name>
</gene>
<accession>A0ABT5WQR4</accession>
<protein>
    <submittedName>
        <fullName evidence="2">MarR family winged helix-turn-helix transcriptional regulator</fullName>
    </submittedName>
</protein>
<dbReference type="Pfam" id="PF12802">
    <property type="entry name" value="MarR_2"/>
    <property type="match status" value="1"/>
</dbReference>
<reference evidence="2 3" key="1">
    <citation type="submission" date="2023-03" db="EMBL/GenBank/DDBJ databases">
        <title>NovoSphingobium album sp. nov. isolated from polycyclic aromatic hydrocarbons- and heavy-metal polluted soil.</title>
        <authorList>
            <person name="Liu Z."/>
            <person name="Wang K."/>
        </authorList>
    </citation>
    <scope>NUCLEOTIDE SEQUENCE [LARGE SCALE GENOMIC DNA]</scope>
    <source>
        <strain evidence="2 3">H3SJ31-1</strain>
    </source>
</reference>
<feature type="domain" description="HTH marR-type" evidence="1">
    <location>
        <begin position="33"/>
        <end position="85"/>
    </location>
</feature>
<dbReference type="InterPro" id="IPR000835">
    <property type="entry name" value="HTH_MarR-typ"/>
</dbReference>
<sequence>MHIGVVGTPVEALVLRTYERRSQLFSEDLFYDPAWIILLELRNSQGAVKTGDLEKATHVPPSLVRRWLNVLLDRGYIGVRRDADDEDWYSLTAIASEKLDQVFLEPGSS</sequence>
<dbReference type="InterPro" id="IPR036390">
    <property type="entry name" value="WH_DNA-bd_sf"/>
</dbReference>
<evidence type="ECO:0000259" key="1">
    <source>
        <dbReference type="Pfam" id="PF12802"/>
    </source>
</evidence>
<dbReference type="InterPro" id="IPR036388">
    <property type="entry name" value="WH-like_DNA-bd_sf"/>
</dbReference>
<evidence type="ECO:0000313" key="2">
    <source>
        <dbReference type="EMBL" id="MDE8652374.1"/>
    </source>
</evidence>
<dbReference type="SUPFAM" id="SSF46785">
    <property type="entry name" value="Winged helix' DNA-binding domain"/>
    <property type="match status" value="1"/>
</dbReference>
<comment type="caution">
    <text evidence="2">The sequence shown here is derived from an EMBL/GenBank/DDBJ whole genome shotgun (WGS) entry which is preliminary data.</text>
</comment>
<organism evidence="2 3">
    <name type="scientific">Novosphingobium album</name>
    <name type="common">ex Liu et al. 2023</name>
    <dbReference type="NCBI Taxonomy" id="3031130"/>
    <lineage>
        <taxon>Bacteria</taxon>
        <taxon>Pseudomonadati</taxon>
        <taxon>Pseudomonadota</taxon>
        <taxon>Alphaproteobacteria</taxon>
        <taxon>Sphingomonadales</taxon>
        <taxon>Sphingomonadaceae</taxon>
        <taxon>Novosphingobium</taxon>
    </lineage>
</organism>